<proteinExistence type="predicted"/>
<dbReference type="Pfam" id="PF18962">
    <property type="entry name" value="Por_Secre_tail"/>
    <property type="match status" value="1"/>
</dbReference>
<keyword evidence="5" id="KW-1185">Reference proteome</keyword>
<accession>A0A6G6GM63</accession>
<keyword evidence="1 2" id="KW-0732">Signal</keyword>
<dbReference type="AlphaFoldDB" id="A0A6G6GM63"/>
<evidence type="ECO:0000313" key="5">
    <source>
        <dbReference type="Proteomes" id="UP000505306"/>
    </source>
</evidence>
<dbReference type="KEGG" id="mgel:G5B37_08395"/>
<evidence type="ECO:0000313" key="4">
    <source>
        <dbReference type="EMBL" id="QIE59580.1"/>
    </source>
</evidence>
<name>A0A6G6GM63_9FLAO</name>
<dbReference type="Proteomes" id="UP000505306">
    <property type="component" value="Chromosome"/>
</dbReference>
<reference evidence="4 5" key="1">
    <citation type="submission" date="2020-02" db="EMBL/GenBank/DDBJ databases">
        <title>Complete genome sequence of Flavobacteriaceae bacterium.</title>
        <authorList>
            <person name="Kim S.-J."/>
            <person name="Kim Y.-S."/>
            <person name="Kim K.-H."/>
        </authorList>
    </citation>
    <scope>NUCLEOTIDE SEQUENCE [LARGE SCALE GENOMIC DNA]</scope>
    <source>
        <strain evidence="4 5">RR4-40</strain>
    </source>
</reference>
<sequence>MTTKLCIVSMLFLALGSLSAQETIRSTIGVNGASTTVNAEGKTYLVQQSVGQGSVIGQHQAQEISVLQGFIQPPITIKKVIQTDASLQAVVFPNPFDSNVTIRFSETIEGPISIILYDISGRIVYNKEEAPARELQIDFGFLSSASYLLHVSHAEKIFTANLIKN</sequence>
<dbReference type="EMBL" id="CP049057">
    <property type="protein sequence ID" value="QIE59580.1"/>
    <property type="molecule type" value="Genomic_DNA"/>
</dbReference>
<dbReference type="NCBIfam" id="TIGR04183">
    <property type="entry name" value="Por_Secre_tail"/>
    <property type="match status" value="1"/>
</dbReference>
<protein>
    <submittedName>
        <fullName evidence="4">T9SS type A sorting domain-containing protein</fullName>
    </submittedName>
</protein>
<evidence type="ECO:0000256" key="1">
    <source>
        <dbReference type="ARBA" id="ARBA00022729"/>
    </source>
</evidence>
<dbReference type="RefSeq" id="WP_164679594.1">
    <property type="nucleotide sequence ID" value="NZ_CP049057.1"/>
</dbReference>
<feature type="domain" description="Secretion system C-terminal sorting" evidence="3">
    <location>
        <begin position="91"/>
        <end position="158"/>
    </location>
</feature>
<evidence type="ECO:0000259" key="3">
    <source>
        <dbReference type="Pfam" id="PF18962"/>
    </source>
</evidence>
<organism evidence="4 5">
    <name type="scientific">Rasiella rasia</name>
    <dbReference type="NCBI Taxonomy" id="2744027"/>
    <lineage>
        <taxon>Bacteria</taxon>
        <taxon>Pseudomonadati</taxon>
        <taxon>Bacteroidota</taxon>
        <taxon>Flavobacteriia</taxon>
        <taxon>Flavobacteriales</taxon>
        <taxon>Flavobacteriaceae</taxon>
        <taxon>Rasiella</taxon>
    </lineage>
</organism>
<dbReference type="InterPro" id="IPR026444">
    <property type="entry name" value="Secre_tail"/>
</dbReference>
<feature type="chain" id="PRO_5026156777" evidence="2">
    <location>
        <begin position="21"/>
        <end position="165"/>
    </location>
</feature>
<gene>
    <name evidence="4" type="ORF">G5B37_08395</name>
</gene>
<feature type="signal peptide" evidence="2">
    <location>
        <begin position="1"/>
        <end position="20"/>
    </location>
</feature>
<evidence type="ECO:0000256" key="2">
    <source>
        <dbReference type="SAM" id="SignalP"/>
    </source>
</evidence>